<protein>
    <recommendedName>
        <fullName evidence="4">Lipocalin/cytosolic fatty-acid binding domain-containing protein</fullName>
    </recommendedName>
</protein>
<evidence type="ECO:0000313" key="3">
    <source>
        <dbReference type="Proteomes" id="UP000324832"/>
    </source>
</evidence>
<feature type="chain" id="PRO_5022873928" description="Lipocalin/cytosolic fatty-acid binding domain-containing protein" evidence="1">
    <location>
        <begin position="20"/>
        <end position="972"/>
    </location>
</feature>
<sequence length="972" mass="113018">MECQIFIWIFFATIGITNCYSNNNYYFENHKYCDDLSPYYGEINLDQISGVWYGVEKIPHTKGEYRVEHTNECFYIDIKELYIQLDDMYFIFALFCTFTITSAIDVRFCPNLHPVHDFDEEAVLGMWYIHEYIYHKENITNTEYNPYCPIIQIRKFEDYVSGGLINGDLPTPPTPYPPLTNSPYVNRAYGYQEQFRIRHFVLEWHEGMWQDDYHVKVNTSHKGFWPTDLYSVVLSRNENQLTPQDLASIHNIFSIKNLSTSALKLSMSIALILLSFALVPSAVGVCGDDIMWSHQVNIDDVYGIWYGVGYAQHNPDMTNRPNDVGCVTLYISDASEDNPWSHNSLAGSWLDIRLKRRAKRHVSSQKRIRVLWDEDGHTMEQVYLYYLEEPGFWTADTSTTWEREMSSRGIVTPYTLILNHCSEIGDGGIFSLVLRRSPSRVERWEWYDYQRQFYSFSLPNVYRYSALYQSRIVACIELSRDIQTGRKMYILFTIGFIISGVNCASYQRYGETTRYPSYTTIANLYNQNQFPYKSNYGSDIASFPEVTRYPNYNLGRSTGSPNVYTSPGSGNAFFQPGYTTPRYDAGYDGNYQSNGYMEQNYGPVSPYERPFMQFNNDYCVNRTPQNGIWIESLTGMWYGVEFIQHLAELYLYTYKHIDGDKEVLLQSFGQQHKLYLQNIELGHYELQNNNAYTVICIRVKNIHAIIMGLQGWCILRVTCFMYIITVCFGEEISNTANSTESTPVLCAVEHKYDDLDVRTVLGKWGVVELYMHLKKEGITTYKSCPKITIWEAISAKFRQEYRHLRLLWDEAGQTIEYALYFRNDSAGYWQAFDVQNVRPSYKQFTGTVQVLKAVNDHLVLNFCQEATVSSPAQLYSVLFSREPGQMARWEIDSVHSMLQNKKLSVASRRMVCGNNAARNVVISQTTFDLIYSFNKIKQLIIINLSYFQCISYYNLSISYNCIFNALARDNIT</sequence>
<feature type="signal peptide" evidence="1">
    <location>
        <begin position="1"/>
        <end position="19"/>
    </location>
</feature>
<keyword evidence="1" id="KW-0732">Signal</keyword>
<name>A0A5E4PS85_9NEOP</name>
<keyword evidence="3" id="KW-1185">Reference proteome</keyword>
<organism evidence="2 3">
    <name type="scientific">Leptidea sinapis</name>
    <dbReference type="NCBI Taxonomy" id="189913"/>
    <lineage>
        <taxon>Eukaryota</taxon>
        <taxon>Metazoa</taxon>
        <taxon>Ecdysozoa</taxon>
        <taxon>Arthropoda</taxon>
        <taxon>Hexapoda</taxon>
        <taxon>Insecta</taxon>
        <taxon>Pterygota</taxon>
        <taxon>Neoptera</taxon>
        <taxon>Endopterygota</taxon>
        <taxon>Lepidoptera</taxon>
        <taxon>Glossata</taxon>
        <taxon>Ditrysia</taxon>
        <taxon>Papilionoidea</taxon>
        <taxon>Pieridae</taxon>
        <taxon>Dismorphiinae</taxon>
        <taxon>Leptidea</taxon>
    </lineage>
</organism>
<accession>A0A5E4PS85</accession>
<evidence type="ECO:0000256" key="1">
    <source>
        <dbReference type="SAM" id="SignalP"/>
    </source>
</evidence>
<dbReference type="EMBL" id="FZQP02000226">
    <property type="protein sequence ID" value="VVC87953.1"/>
    <property type="molecule type" value="Genomic_DNA"/>
</dbReference>
<evidence type="ECO:0000313" key="2">
    <source>
        <dbReference type="EMBL" id="VVC87953.1"/>
    </source>
</evidence>
<gene>
    <name evidence="2" type="ORF">LSINAPIS_LOCUS1445</name>
</gene>
<evidence type="ECO:0008006" key="4">
    <source>
        <dbReference type="Google" id="ProtNLM"/>
    </source>
</evidence>
<dbReference type="AlphaFoldDB" id="A0A5E4PS85"/>
<reference evidence="2 3" key="1">
    <citation type="submission" date="2017-07" db="EMBL/GenBank/DDBJ databases">
        <authorList>
            <person name="Talla V."/>
            <person name="Backstrom N."/>
        </authorList>
    </citation>
    <scope>NUCLEOTIDE SEQUENCE [LARGE SCALE GENOMIC DNA]</scope>
</reference>
<dbReference type="PROSITE" id="PS00213">
    <property type="entry name" value="LIPOCALIN"/>
    <property type="match status" value="1"/>
</dbReference>
<dbReference type="InterPro" id="IPR022272">
    <property type="entry name" value="Lipocalin_CS"/>
</dbReference>
<proteinExistence type="predicted"/>
<dbReference type="Proteomes" id="UP000324832">
    <property type="component" value="Unassembled WGS sequence"/>
</dbReference>